<name>A0AAX3W281_MAMLE</name>
<proteinExistence type="predicted"/>
<keyword evidence="1" id="KW-0812">Transmembrane</keyword>
<evidence type="ECO:0000313" key="3">
    <source>
        <dbReference type="Proteomes" id="UP001223261"/>
    </source>
</evidence>
<sequence>MNKLTLSEIISSTLLLGLGIFSLWRGAFWAIEQNSVLDDSEFYQALHHVMPIWAWGLLMITSSLFLIGASWLLPKSNKMFHWLLLIGGVTCSLMYLIMTSASLFNAINWLSPMQFATLSAVCTVIAFFGGAEIYGRR</sequence>
<protein>
    <submittedName>
        <fullName evidence="2">Uncharacterized protein</fullName>
    </submittedName>
</protein>
<dbReference type="AlphaFoldDB" id="A0AAX3W281"/>
<keyword evidence="1" id="KW-0472">Membrane</keyword>
<accession>A0AAX3W281</accession>
<reference evidence="2" key="1">
    <citation type="journal article" date="2023" name="Antibiotics">
        <title>Prevalence and Molecular Characterization of Methicillin-Resistant Staphylococci (MRS) and Mammaliicocci (MRM) in Dromedary Camels from Algeria: First Detection of SCCmec-mecC Hybrid in Methicillin-Resistant Mammaliicoccus lentus.</title>
        <authorList>
            <person name="Belhout C."/>
            <person name="Boyen F."/>
            <person name="Vereecke N."/>
            <person name="Theuns S."/>
            <person name="Taibi N."/>
            <person name="Stegger M."/>
            <person name="de la Fe-Rodriguez P.Y."/>
            <person name="Bouayad L."/>
            <person name="Elgroud R."/>
            <person name="Butaye P."/>
        </authorList>
    </citation>
    <scope>NUCLEOTIDE SEQUENCE</scope>
    <source>
        <strain evidence="2">7048</strain>
    </source>
</reference>
<feature type="transmembrane region" description="Helical" evidence="1">
    <location>
        <begin position="113"/>
        <end position="134"/>
    </location>
</feature>
<dbReference type="EMBL" id="CP118848">
    <property type="protein sequence ID" value="WHI58986.1"/>
    <property type="molecule type" value="Genomic_DNA"/>
</dbReference>
<keyword evidence="1" id="KW-1133">Transmembrane helix</keyword>
<evidence type="ECO:0000313" key="2">
    <source>
        <dbReference type="EMBL" id="WHI58986.1"/>
    </source>
</evidence>
<feature type="transmembrane region" description="Helical" evidence="1">
    <location>
        <begin position="52"/>
        <end position="73"/>
    </location>
</feature>
<feature type="transmembrane region" description="Helical" evidence="1">
    <location>
        <begin position="12"/>
        <end position="32"/>
    </location>
</feature>
<gene>
    <name evidence="2" type="ORF">PYH69_09480</name>
</gene>
<evidence type="ECO:0000256" key="1">
    <source>
        <dbReference type="SAM" id="Phobius"/>
    </source>
</evidence>
<feature type="transmembrane region" description="Helical" evidence="1">
    <location>
        <begin position="80"/>
        <end position="107"/>
    </location>
</feature>
<dbReference type="Proteomes" id="UP001223261">
    <property type="component" value="Chromosome"/>
</dbReference>
<dbReference type="RefSeq" id="WP_282861757.1">
    <property type="nucleotide sequence ID" value="NZ_CP118848.1"/>
</dbReference>
<organism evidence="2 3">
    <name type="scientific">Mammaliicoccus lentus</name>
    <name type="common">Staphylococcus lentus</name>
    <dbReference type="NCBI Taxonomy" id="42858"/>
    <lineage>
        <taxon>Bacteria</taxon>
        <taxon>Bacillati</taxon>
        <taxon>Bacillota</taxon>
        <taxon>Bacilli</taxon>
        <taxon>Bacillales</taxon>
        <taxon>Staphylococcaceae</taxon>
        <taxon>Mammaliicoccus</taxon>
    </lineage>
</organism>